<dbReference type="EMBL" id="LAZR01039486">
    <property type="protein sequence ID" value="KKL16882.1"/>
    <property type="molecule type" value="Genomic_DNA"/>
</dbReference>
<proteinExistence type="predicted"/>
<name>A0A0F9BSL1_9ZZZZ</name>
<dbReference type="AlphaFoldDB" id="A0A0F9BSL1"/>
<evidence type="ECO:0000313" key="1">
    <source>
        <dbReference type="EMBL" id="KKL16882.1"/>
    </source>
</evidence>
<accession>A0A0F9BSL1</accession>
<sequence>MNNYIEMFRRAKQSKKWILKLKNEENTKKRNS</sequence>
<comment type="caution">
    <text evidence="1">The sequence shown here is derived from an EMBL/GenBank/DDBJ whole genome shotgun (WGS) entry which is preliminary data.</text>
</comment>
<organism evidence="1">
    <name type="scientific">marine sediment metagenome</name>
    <dbReference type="NCBI Taxonomy" id="412755"/>
    <lineage>
        <taxon>unclassified sequences</taxon>
        <taxon>metagenomes</taxon>
        <taxon>ecological metagenomes</taxon>
    </lineage>
</organism>
<protein>
    <submittedName>
        <fullName evidence="1">Uncharacterized protein</fullName>
    </submittedName>
</protein>
<reference evidence="1" key="1">
    <citation type="journal article" date="2015" name="Nature">
        <title>Complex archaea that bridge the gap between prokaryotes and eukaryotes.</title>
        <authorList>
            <person name="Spang A."/>
            <person name="Saw J.H."/>
            <person name="Jorgensen S.L."/>
            <person name="Zaremba-Niedzwiedzka K."/>
            <person name="Martijn J."/>
            <person name="Lind A.E."/>
            <person name="van Eijk R."/>
            <person name="Schleper C."/>
            <person name="Guy L."/>
            <person name="Ettema T.J."/>
        </authorList>
    </citation>
    <scope>NUCLEOTIDE SEQUENCE</scope>
</reference>
<gene>
    <name evidence="1" type="ORF">LCGC14_2491110</name>
</gene>